<reference evidence="3 4" key="1">
    <citation type="journal article" date="2015" name="Genome Announc.">
        <title>Expanding the biotechnology potential of lactobacilli through comparative genomics of 213 strains and associated genera.</title>
        <authorList>
            <person name="Sun Z."/>
            <person name="Harris H.M."/>
            <person name="McCann A."/>
            <person name="Guo C."/>
            <person name="Argimon S."/>
            <person name="Zhang W."/>
            <person name="Yang X."/>
            <person name="Jeffery I.B."/>
            <person name="Cooney J.C."/>
            <person name="Kagawa T.F."/>
            <person name="Liu W."/>
            <person name="Song Y."/>
            <person name="Salvetti E."/>
            <person name="Wrobel A."/>
            <person name="Rasinkangas P."/>
            <person name="Parkhill J."/>
            <person name="Rea M.C."/>
            <person name="O'Sullivan O."/>
            <person name="Ritari J."/>
            <person name="Douillard F.P."/>
            <person name="Paul Ross R."/>
            <person name="Yang R."/>
            <person name="Briner A.E."/>
            <person name="Felis G.E."/>
            <person name="de Vos W.M."/>
            <person name="Barrangou R."/>
            <person name="Klaenhammer T.R."/>
            <person name="Caufield P.W."/>
            <person name="Cui Y."/>
            <person name="Zhang H."/>
            <person name="O'Toole P.W."/>
        </authorList>
    </citation>
    <scope>NUCLEOTIDE SEQUENCE [LARGE SCALE GENOMIC DNA]</scope>
    <source>
        <strain evidence="3 4">DSM 15707</strain>
    </source>
</reference>
<dbReference type="Pfam" id="PF09648">
    <property type="entry name" value="YycI"/>
    <property type="match status" value="1"/>
</dbReference>
<keyword evidence="1" id="KW-0472">Membrane</keyword>
<dbReference type="Proteomes" id="UP000051697">
    <property type="component" value="Unassembled WGS sequence"/>
</dbReference>
<evidence type="ECO:0000259" key="2">
    <source>
        <dbReference type="Pfam" id="PF09648"/>
    </source>
</evidence>
<evidence type="ECO:0000313" key="4">
    <source>
        <dbReference type="Proteomes" id="UP000051697"/>
    </source>
</evidence>
<gene>
    <name evidence="3" type="ORF">FC70_GL001283</name>
</gene>
<dbReference type="GO" id="GO:0016020">
    <property type="term" value="C:membrane"/>
    <property type="evidence" value="ECO:0007669"/>
    <property type="project" value="InterPro"/>
</dbReference>
<comment type="caution">
    <text evidence="3">The sequence shown here is derived from an EMBL/GenBank/DDBJ whole genome shotgun (WGS) entry which is preliminary data.</text>
</comment>
<dbReference type="RefSeq" id="WP_057890208.1">
    <property type="nucleotide sequence ID" value="NZ_AZFE01000031.1"/>
</dbReference>
<dbReference type="KEGG" id="lol:LACOL_0023"/>
<dbReference type="EMBL" id="AZFE01000031">
    <property type="protein sequence ID" value="KRL55679.1"/>
    <property type="molecule type" value="Genomic_DNA"/>
</dbReference>
<keyword evidence="1" id="KW-0812">Transmembrane</keyword>
<protein>
    <recommendedName>
        <fullName evidence="2">Regulatory protein YycH-like domain-containing protein</fullName>
    </recommendedName>
</protein>
<dbReference type="AlphaFoldDB" id="A0A0R1RFJ3"/>
<organism evidence="3 4">
    <name type="scientific">Paucilactobacillus oligofermentans DSM 15707 = LMG 22743</name>
    <dbReference type="NCBI Taxonomy" id="1423778"/>
    <lineage>
        <taxon>Bacteria</taxon>
        <taxon>Bacillati</taxon>
        <taxon>Bacillota</taxon>
        <taxon>Bacilli</taxon>
        <taxon>Lactobacillales</taxon>
        <taxon>Lactobacillaceae</taxon>
        <taxon>Paucilactobacillus</taxon>
    </lineage>
</organism>
<sequence>MNFRRIQWIFLVAFIALDIFLGYSYISNNEFTISVVQSTKDESIISEMKNDGIDAGKLSTTRQSGYYISTSGSGILQDKLNTLKGQSASYNNGVLTSNFNQPVKINVKHPDKTLNKIVADKNKILFGSQYVYAADLSSEYENDVIYVQKGPGLNFGGTEGQIRFKVNSENQIISYTQSYLNDVKTLREKERLVSERKAVLYLYQHDEIPDNSKVKWTKLGYTRLLALDDDNAVYIPTWMVAIQAKNSDSIEIKRINAFTGTLSKTDASTISEVTEEAN</sequence>
<feature type="transmembrane region" description="Helical" evidence="1">
    <location>
        <begin position="7"/>
        <end position="26"/>
    </location>
</feature>
<keyword evidence="4" id="KW-1185">Reference proteome</keyword>
<dbReference type="InterPro" id="IPR018604">
    <property type="entry name" value="YycI-like"/>
</dbReference>
<dbReference type="STRING" id="1423778.FC70_GL001283"/>
<dbReference type="Gene3D" id="2.40.128.690">
    <property type="entry name" value="YycH protein, domain 3-like"/>
    <property type="match status" value="1"/>
</dbReference>
<feature type="domain" description="Regulatory protein YycH-like" evidence="2">
    <location>
        <begin position="37"/>
        <end position="258"/>
    </location>
</feature>
<proteinExistence type="predicted"/>
<name>A0A0R1RFJ3_9LACO</name>
<keyword evidence="1" id="KW-1133">Transmembrane helix</keyword>
<dbReference type="PATRIC" id="fig|1423778.4.peg.1317"/>
<evidence type="ECO:0000313" key="3">
    <source>
        <dbReference type="EMBL" id="KRL55679.1"/>
    </source>
</evidence>
<evidence type="ECO:0000256" key="1">
    <source>
        <dbReference type="SAM" id="Phobius"/>
    </source>
</evidence>
<accession>A0A0R1RFJ3</accession>